<comment type="catalytic activity">
    <reaction evidence="5">
        <text>D-glyceraldehyde 3-phosphate + phosphate + NAD(+) = (2R)-3-phospho-glyceroyl phosphate + NADH + H(+)</text>
        <dbReference type="Rhea" id="RHEA:10300"/>
        <dbReference type="ChEBI" id="CHEBI:15378"/>
        <dbReference type="ChEBI" id="CHEBI:43474"/>
        <dbReference type="ChEBI" id="CHEBI:57540"/>
        <dbReference type="ChEBI" id="CHEBI:57604"/>
        <dbReference type="ChEBI" id="CHEBI:57945"/>
        <dbReference type="ChEBI" id="CHEBI:59776"/>
        <dbReference type="EC" id="1.2.1.12"/>
    </reaction>
</comment>
<dbReference type="PANTHER" id="PTHR10836">
    <property type="entry name" value="GLYCERALDEHYDE 3-PHOSPHATE DEHYDROGENASE"/>
    <property type="match status" value="1"/>
</dbReference>
<keyword evidence="9" id="KW-1185">Reference proteome</keyword>
<feature type="domain" description="Glyceraldehyde 3-phosphate dehydrogenase NAD(P) binding" evidence="8">
    <location>
        <begin position="2"/>
        <end position="158"/>
    </location>
</feature>
<proteinExistence type="inferred from homology"/>
<organism evidence="9 10">
    <name type="scientific">Sitophilus oryzae</name>
    <name type="common">Rice weevil</name>
    <name type="synonym">Curculio oryzae</name>
    <dbReference type="NCBI Taxonomy" id="7048"/>
    <lineage>
        <taxon>Eukaryota</taxon>
        <taxon>Metazoa</taxon>
        <taxon>Ecdysozoa</taxon>
        <taxon>Arthropoda</taxon>
        <taxon>Hexapoda</taxon>
        <taxon>Insecta</taxon>
        <taxon>Pterygota</taxon>
        <taxon>Neoptera</taxon>
        <taxon>Endopterygota</taxon>
        <taxon>Coleoptera</taxon>
        <taxon>Polyphaga</taxon>
        <taxon>Cucujiformia</taxon>
        <taxon>Curculionidae</taxon>
        <taxon>Dryophthorinae</taxon>
        <taxon>Sitophilus</taxon>
    </lineage>
</organism>
<evidence type="ECO:0000256" key="5">
    <source>
        <dbReference type="ARBA" id="ARBA00047698"/>
    </source>
</evidence>
<dbReference type="SUPFAM" id="SSF55347">
    <property type="entry name" value="Glyceraldehyde-3-phosphate dehydrogenase-like, C-terminal domain"/>
    <property type="match status" value="1"/>
</dbReference>
<dbReference type="Gene3D" id="3.40.50.720">
    <property type="entry name" value="NAD(P)-binding Rossmann-like Domain"/>
    <property type="match status" value="1"/>
</dbReference>
<dbReference type="RefSeq" id="XP_030754236.1">
    <property type="nucleotide sequence ID" value="XM_030898376.1"/>
</dbReference>
<dbReference type="OrthoDB" id="6664200at2759"/>
<dbReference type="PIRSF" id="PIRSF000149">
    <property type="entry name" value="GAP_DH"/>
    <property type="match status" value="1"/>
</dbReference>
<dbReference type="Pfam" id="PF00044">
    <property type="entry name" value="Gp_dh_N"/>
    <property type="match status" value="1"/>
</dbReference>
<evidence type="ECO:0000256" key="3">
    <source>
        <dbReference type="ARBA" id="ARBA00023002"/>
    </source>
</evidence>
<dbReference type="PRINTS" id="PR00078">
    <property type="entry name" value="G3PDHDRGNASE"/>
</dbReference>
<dbReference type="InterPro" id="IPR036291">
    <property type="entry name" value="NAD(P)-bd_dom_sf"/>
</dbReference>
<dbReference type="Pfam" id="PF02800">
    <property type="entry name" value="Gp_dh_C"/>
    <property type="match status" value="1"/>
</dbReference>
<dbReference type="GO" id="GO:0004365">
    <property type="term" value="F:glyceraldehyde-3-phosphate dehydrogenase (NAD+) (phosphorylating) activity"/>
    <property type="evidence" value="ECO:0007669"/>
    <property type="project" value="UniProtKB-EC"/>
</dbReference>
<dbReference type="InParanoid" id="A0A6J2XT91"/>
<dbReference type="InterPro" id="IPR020831">
    <property type="entry name" value="GlycerAld/Erythrose_P_DH"/>
</dbReference>
<evidence type="ECO:0000256" key="1">
    <source>
        <dbReference type="ARBA" id="ARBA00007406"/>
    </source>
</evidence>
<dbReference type="Proteomes" id="UP000504635">
    <property type="component" value="Unplaced"/>
</dbReference>
<dbReference type="GO" id="GO:0051287">
    <property type="term" value="F:NAD binding"/>
    <property type="evidence" value="ECO:0007669"/>
    <property type="project" value="InterPro"/>
</dbReference>
<evidence type="ECO:0000256" key="2">
    <source>
        <dbReference type="ARBA" id="ARBA00011881"/>
    </source>
</evidence>
<dbReference type="SUPFAM" id="SSF51735">
    <property type="entry name" value="NAD(P)-binding Rossmann-fold domains"/>
    <property type="match status" value="1"/>
</dbReference>
<evidence type="ECO:0000313" key="10">
    <source>
        <dbReference type="RefSeq" id="XP_030754236.1"/>
    </source>
</evidence>
<dbReference type="GO" id="GO:0005829">
    <property type="term" value="C:cytosol"/>
    <property type="evidence" value="ECO:0007669"/>
    <property type="project" value="TreeGrafter"/>
</dbReference>
<dbReference type="GO" id="GO:0006096">
    <property type="term" value="P:glycolytic process"/>
    <property type="evidence" value="ECO:0007669"/>
    <property type="project" value="TreeGrafter"/>
</dbReference>
<evidence type="ECO:0000259" key="8">
    <source>
        <dbReference type="SMART" id="SM00846"/>
    </source>
</evidence>
<feature type="binding site" evidence="6">
    <location>
        <position position="41"/>
    </location>
    <ligand>
        <name>NAD(+)</name>
        <dbReference type="ChEBI" id="CHEBI:57540"/>
    </ligand>
</feature>
<dbReference type="GeneID" id="115881021"/>
<evidence type="ECO:0000256" key="6">
    <source>
        <dbReference type="PIRSR" id="PIRSR000149-3"/>
    </source>
</evidence>
<dbReference type="Gene3D" id="3.30.360.10">
    <property type="entry name" value="Dihydrodipicolinate Reductase, domain 2"/>
    <property type="match status" value="1"/>
</dbReference>
<gene>
    <name evidence="10" type="primary">LOC115881021</name>
</gene>
<comment type="similarity">
    <text evidence="1 7">Belongs to the glyceraldehyde-3-phosphate dehydrogenase family.</text>
</comment>
<feature type="binding site" evidence="6">
    <location>
        <begin position="11"/>
        <end position="12"/>
    </location>
    <ligand>
        <name>NAD(+)</name>
        <dbReference type="ChEBI" id="CHEBI:57540"/>
    </ligand>
</feature>
<sequence>MVNVGINGFGRIGRLLVRIALDQCGKGTAGSDSPVIAIVNDSNLSPQCMGYLFKNDSFYGSFKREIIEMDNCILLNGQRIEAVHESNITKIPWNKGCPVEYIIDTTGRNISCASASQHLRESVKRVIVTGNADIPIFIMGVNHTCYKPDMKTVSVSSPSLNCLAAMLRVVHENFKVEKAMATAILPLTNSDKILDDNGGSVCRESRSAIVNFLPVGSAAPGRYVSRVMPELEDKVESTAVKIPVPCVGAVDLTAILGKPASYDLVAAKIKEAADCYMKGVIRYSVEDLVSSDIVGDPHSCVFDSKAGLGLGKNAVKLFGWYDAEYAYAHRLYDLLKYVISREVCLK</sequence>
<accession>A0A6J2XT91</accession>
<protein>
    <submittedName>
        <fullName evidence="10">Glyceraldehyde-3-phosphate dehydrogenase 2-like</fullName>
    </submittedName>
</protein>
<dbReference type="InterPro" id="IPR020829">
    <property type="entry name" value="GlycerAld_3-P_DH_cat"/>
</dbReference>
<keyword evidence="3" id="KW-0560">Oxidoreductase</keyword>
<dbReference type="SMART" id="SM00846">
    <property type="entry name" value="Gp_dh_N"/>
    <property type="match status" value="1"/>
</dbReference>
<keyword evidence="4 6" id="KW-0520">NAD</keyword>
<name>A0A6J2XT91_SITOR</name>
<evidence type="ECO:0000313" key="9">
    <source>
        <dbReference type="Proteomes" id="UP000504635"/>
    </source>
</evidence>
<comment type="subunit">
    <text evidence="2">Homotetramer.</text>
</comment>
<dbReference type="PANTHER" id="PTHR10836:SF76">
    <property type="entry name" value="GLYCERALDEHYDE-3-PHOSPHATE DEHYDROGENASE-RELATED"/>
    <property type="match status" value="1"/>
</dbReference>
<dbReference type="KEGG" id="soy:115881021"/>
<evidence type="ECO:0000256" key="4">
    <source>
        <dbReference type="ARBA" id="ARBA00023027"/>
    </source>
</evidence>
<dbReference type="InterPro" id="IPR020828">
    <property type="entry name" value="GlycerAld_3-P_DH_NAD(P)-bd"/>
</dbReference>
<reference evidence="10" key="1">
    <citation type="submission" date="2025-08" db="UniProtKB">
        <authorList>
            <consortium name="RefSeq"/>
        </authorList>
    </citation>
    <scope>IDENTIFICATION</scope>
    <source>
        <tissue evidence="10">Gonads</tissue>
    </source>
</reference>
<evidence type="ECO:0000256" key="7">
    <source>
        <dbReference type="RuleBase" id="RU000397"/>
    </source>
</evidence>
<keyword evidence="6" id="KW-0547">Nucleotide-binding</keyword>
<dbReference type="AlphaFoldDB" id="A0A6J2XT91"/>
<feature type="binding site" evidence="6">
    <location>
        <position position="129"/>
    </location>
    <ligand>
        <name>NAD(+)</name>
        <dbReference type="ChEBI" id="CHEBI:57540"/>
    </ligand>
</feature>